<evidence type="ECO:0000313" key="4">
    <source>
        <dbReference type="Proteomes" id="UP000288859"/>
    </source>
</evidence>
<dbReference type="GO" id="GO:0016020">
    <property type="term" value="C:membrane"/>
    <property type="evidence" value="ECO:0007669"/>
    <property type="project" value="TreeGrafter"/>
</dbReference>
<dbReference type="Proteomes" id="UP000288859">
    <property type="component" value="Unassembled WGS sequence"/>
</dbReference>
<dbReference type="PANTHER" id="PTHR44196">
    <property type="entry name" value="DEHYDROGENASE/REDUCTASE SDR FAMILY MEMBER 7B"/>
    <property type="match status" value="1"/>
</dbReference>
<keyword evidence="2" id="KW-0560">Oxidoreductase</keyword>
<dbReference type="GO" id="GO:0016491">
    <property type="term" value="F:oxidoreductase activity"/>
    <property type="evidence" value="ECO:0007669"/>
    <property type="project" value="UniProtKB-KW"/>
</dbReference>
<dbReference type="InterPro" id="IPR036291">
    <property type="entry name" value="NAD(P)-bd_dom_sf"/>
</dbReference>
<reference evidence="3 4" key="1">
    <citation type="submission" date="2017-03" db="EMBL/GenBank/DDBJ databases">
        <title>Genomes of endolithic fungi from Antarctica.</title>
        <authorList>
            <person name="Coleine C."/>
            <person name="Masonjones S."/>
            <person name="Stajich J.E."/>
        </authorList>
    </citation>
    <scope>NUCLEOTIDE SEQUENCE [LARGE SCALE GENOMIC DNA]</scope>
    <source>
        <strain evidence="3 4">CCFEE 6314</strain>
    </source>
</reference>
<gene>
    <name evidence="3" type="ORF">B0A52_01394</name>
</gene>
<dbReference type="Pfam" id="PF00106">
    <property type="entry name" value="adh_short"/>
    <property type="match status" value="1"/>
</dbReference>
<dbReference type="EMBL" id="NAJM01000003">
    <property type="protein sequence ID" value="RVX75117.1"/>
    <property type="molecule type" value="Genomic_DNA"/>
</dbReference>
<organism evidence="3 4">
    <name type="scientific">Exophiala mesophila</name>
    <name type="common">Black yeast-like fungus</name>
    <dbReference type="NCBI Taxonomy" id="212818"/>
    <lineage>
        <taxon>Eukaryota</taxon>
        <taxon>Fungi</taxon>
        <taxon>Dikarya</taxon>
        <taxon>Ascomycota</taxon>
        <taxon>Pezizomycotina</taxon>
        <taxon>Eurotiomycetes</taxon>
        <taxon>Chaetothyriomycetidae</taxon>
        <taxon>Chaetothyriales</taxon>
        <taxon>Herpotrichiellaceae</taxon>
        <taxon>Exophiala</taxon>
    </lineage>
</organism>
<name>A0A438NHC4_EXOME</name>
<sequence length="290" mass="31288">MTIKQFDTQGHPGNGMFKSLTETWHTKPYPKISPSRPELSAHGKVVFITGGGSGIGKSTALAFAEAGAKAIAIFGRRVNKLESAAQEIKRANSAVTAIPVSVDLRDRAAVEKAFETAAQQAGGTVDIYINNAGILPDLGPVSGYKEDEYRRTLESNMLGTFNAVQSILPHLSPQAKVIEVSSGIGHIGPFLPGVWAYAATHAANTKLFQYLQAENPALHVVSTQPGVIDTEINAHTEFRGQDDINLPAHFHVWLASPEAEFLKGKFVWVNWDVDELIAGAEQIRDPLALQ</sequence>
<dbReference type="PRINTS" id="PR00081">
    <property type="entry name" value="GDHRDH"/>
</dbReference>
<dbReference type="InterPro" id="IPR002347">
    <property type="entry name" value="SDR_fam"/>
</dbReference>
<proteinExistence type="inferred from homology"/>
<dbReference type="SUPFAM" id="SSF51735">
    <property type="entry name" value="NAD(P)-binding Rossmann-fold domains"/>
    <property type="match status" value="1"/>
</dbReference>
<evidence type="ECO:0000256" key="2">
    <source>
        <dbReference type="ARBA" id="ARBA00023002"/>
    </source>
</evidence>
<dbReference type="OrthoDB" id="1933717at2759"/>
<comment type="caution">
    <text evidence="3">The sequence shown here is derived from an EMBL/GenBank/DDBJ whole genome shotgun (WGS) entry which is preliminary data.</text>
</comment>
<dbReference type="AlphaFoldDB" id="A0A438NHC4"/>
<evidence type="ECO:0000256" key="1">
    <source>
        <dbReference type="ARBA" id="ARBA00006484"/>
    </source>
</evidence>
<protein>
    <submittedName>
        <fullName evidence="3">Uncharacterized protein</fullName>
    </submittedName>
</protein>
<dbReference type="VEuPathDB" id="FungiDB:PV10_00472"/>
<dbReference type="PANTHER" id="PTHR44196:SF1">
    <property type="entry name" value="DEHYDROGENASE_REDUCTASE SDR FAMILY MEMBER 7B"/>
    <property type="match status" value="1"/>
</dbReference>
<comment type="similarity">
    <text evidence="1">Belongs to the short-chain dehydrogenases/reductases (SDR) family.</text>
</comment>
<evidence type="ECO:0000313" key="3">
    <source>
        <dbReference type="EMBL" id="RVX75117.1"/>
    </source>
</evidence>
<dbReference type="Gene3D" id="3.40.50.720">
    <property type="entry name" value="NAD(P)-binding Rossmann-like Domain"/>
    <property type="match status" value="1"/>
</dbReference>
<accession>A0A438NHC4</accession>
<dbReference type="CDD" id="cd05233">
    <property type="entry name" value="SDR_c"/>
    <property type="match status" value="1"/>
</dbReference>